<dbReference type="AlphaFoldDB" id="A0AAD7EDR0"/>
<organism evidence="1 2">
    <name type="scientific">Mycena albidolilacea</name>
    <dbReference type="NCBI Taxonomy" id="1033008"/>
    <lineage>
        <taxon>Eukaryota</taxon>
        <taxon>Fungi</taxon>
        <taxon>Dikarya</taxon>
        <taxon>Basidiomycota</taxon>
        <taxon>Agaricomycotina</taxon>
        <taxon>Agaricomycetes</taxon>
        <taxon>Agaricomycetidae</taxon>
        <taxon>Agaricales</taxon>
        <taxon>Marasmiineae</taxon>
        <taxon>Mycenaceae</taxon>
        <taxon>Mycena</taxon>
    </lineage>
</organism>
<proteinExistence type="predicted"/>
<evidence type="ECO:0000313" key="1">
    <source>
        <dbReference type="EMBL" id="KAJ7312799.1"/>
    </source>
</evidence>
<comment type="caution">
    <text evidence="1">The sequence shown here is derived from an EMBL/GenBank/DDBJ whole genome shotgun (WGS) entry which is preliminary data.</text>
</comment>
<reference evidence="1" key="1">
    <citation type="submission" date="2023-03" db="EMBL/GenBank/DDBJ databases">
        <title>Massive genome expansion in bonnet fungi (Mycena s.s.) driven by repeated elements and novel gene families across ecological guilds.</title>
        <authorList>
            <consortium name="Lawrence Berkeley National Laboratory"/>
            <person name="Harder C.B."/>
            <person name="Miyauchi S."/>
            <person name="Viragh M."/>
            <person name="Kuo A."/>
            <person name="Thoen E."/>
            <person name="Andreopoulos B."/>
            <person name="Lu D."/>
            <person name="Skrede I."/>
            <person name="Drula E."/>
            <person name="Henrissat B."/>
            <person name="Morin E."/>
            <person name="Kohler A."/>
            <person name="Barry K."/>
            <person name="LaButti K."/>
            <person name="Morin E."/>
            <person name="Salamov A."/>
            <person name="Lipzen A."/>
            <person name="Mereny Z."/>
            <person name="Hegedus B."/>
            <person name="Baldrian P."/>
            <person name="Stursova M."/>
            <person name="Weitz H."/>
            <person name="Taylor A."/>
            <person name="Grigoriev I.V."/>
            <person name="Nagy L.G."/>
            <person name="Martin F."/>
            <person name="Kauserud H."/>
        </authorList>
    </citation>
    <scope>NUCLEOTIDE SEQUENCE</scope>
    <source>
        <strain evidence="1">CBHHK002</strain>
    </source>
</reference>
<dbReference type="Proteomes" id="UP001218218">
    <property type="component" value="Unassembled WGS sequence"/>
</dbReference>
<name>A0AAD7EDR0_9AGAR</name>
<protein>
    <submittedName>
        <fullName evidence="1">Uncharacterized protein</fullName>
    </submittedName>
</protein>
<sequence length="205" mass="22869">MAIIQSSRAPQPISVRPMRGVRPGQYDALDHWLALADLKTAPELFLRTPLPDNQTMCEMYMSIIEPTPWTPGPVHRLSVAAYHPRLGITNDVLLGHFVGSSNDANAPLWVNRLPPRTFLRFSQPLAFVAKLVGGMTDIPVKSMMGDPADDRRMSYWSCDALAIAKALARSKATLARAARASKLIPRRRNPRRGPRWVRGEILRAL</sequence>
<accession>A0AAD7EDR0</accession>
<keyword evidence="2" id="KW-1185">Reference proteome</keyword>
<evidence type="ECO:0000313" key="2">
    <source>
        <dbReference type="Proteomes" id="UP001218218"/>
    </source>
</evidence>
<gene>
    <name evidence="1" type="ORF">DFH08DRAFT_973316</name>
</gene>
<dbReference type="EMBL" id="JARIHO010000070">
    <property type="protein sequence ID" value="KAJ7312799.1"/>
    <property type="molecule type" value="Genomic_DNA"/>
</dbReference>